<dbReference type="InterPro" id="IPR000182">
    <property type="entry name" value="GNAT_dom"/>
</dbReference>
<evidence type="ECO:0000313" key="3">
    <source>
        <dbReference type="Proteomes" id="UP000294543"/>
    </source>
</evidence>
<dbReference type="EMBL" id="SMKP01000006">
    <property type="protein sequence ID" value="TDD25356.1"/>
    <property type="molecule type" value="Genomic_DNA"/>
</dbReference>
<dbReference type="AlphaFoldDB" id="A0A4R4X4T6"/>
<evidence type="ECO:0000313" key="2">
    <source>
        <dbReference type="EMBL" id="TDD25356.1"/>
    </source>
</evidence>
<organism evidence="2 3">
    <name type="scientific">Nonomuraea diastatica</name>
    <dbReference type="NCBI Taxonomy" id="1848329"/>
    <lineage>
        <taxon>Bacteria</taxon>
        <taxon>Bacillati</taxon>
        <taxon>Actinomycetota</taxon>
        <taxon>Actinomycetes</taxon>
        <taxon>Streptosporangiales</taxon>
        <taxon>Streptosporangiaceae</taxon>
        <taxon>Nonomuraea</taxon>
    </lineage>
</organism>
<evidence type="ECO:0000259" key="1">
    <source>
        <dbReference type="PROSITE" id="PS51186"/>
    </source>
</evidence>
<dbReference type="RefSeq" id="WP_132504372.1">
    <property type="nucleotide sequence ID" value="NZ_SMKP01000006.1"/>
</dbReference>
<dbReference type="PROSITE" id="PS51186">
    <property type="entry name" value="GNAT"/>
    <property type="match status" value="1"/>
</dbReference>
<dbReference type="CDD" id="cd04301">
    <property type="entry name" value="NAT_SF"/>
    <property type="match status" value="1"/>
</dbReference>
<comment type="caution">
    <text evidence="2">The sequence shown here is derived from an EMBL/GenBank/DDBJ whole genome shotgun (WGS) entry which is preliminary data.</text>
</comment>
<reference evidence="2 3" key="1">
    <citation type="submission" date="2019-03" db="EMBL/GenBank/DDBJ databases">
        <title>Draft genome sequences of novel Actinobacteria.</title>
        <authorList>
            <person name="Sahin N."/>
            <person name="Ay H."/>
            <person name="Saygin H."/>
        </authorList>
    </citation>
    <scope>NUCLEOTIDE SEQUENCE [LARGE SCALE GENOMIC DNA]</scope>
    <source>
        <strain evidence="2 3">KC712</strain>
    </source>
</reference>
<dbReference type="Gene3D" id="3.40.630.30">
    <property type="match status" value="1"/>
</dbReference>
<dbReference type="OrthoDB" id="3371202at2"/>
<dbReference type="Proteomes" id="UP000294543">
    <property type="component" value="Unassembled WGS sequence"/>
</dbReference>
<dbReference type="GO" id="GO:0016747">
    <property type="term" value="F:acyltransferase activity, transferring groups other than amino-acyl groups"/>
    <property type="evidence" value="ECO:0007669"/>
    <property type="project" value="InterPro"/>
</dbReference>
<sequence>MTAGPVTLERLTGEQTRARAAELMEIYGAAFSEPPWNEDGSGVADFARRLATDTGRPGFVAVLAEQDGRPMGFGTAWPTRSPFPTGRAYDRVRAELGDQAERRLVGALEVDELAVGPHARGRGLAGRILDLLCEGAERCWLLTSPQAFAAIGVYERLGWERLTGPEAKVTVFTRERRPEALGDRYNPARRPTRRTGS</sequence>
<gene>
    <name evidence="2" type="ORF">E1294_03545</name>
</gene>
<feature type="domain" description="N-acetyltransferase" evidence="1">
    <location>
        <begin position="6"/>
        <end position="178"/>
    </location>
</feature>
<accession>A0A4R4X4T6</accession>
<protein>
    <submittedName>
        <fullName evidence="2">GNAT family N-acetyltransferase</fullName>
    </submittedName>
</protein>
<dbReference type="InterPro" id="IPR016181">
    <property type="entry name" value="Acyl_CoA_acyltransferase"/>
</dbReference>
<proteinExistence type="predicted"/>
<keyword evidence="2" id="KW-0808">Transferase</keyword>
<name>A0A4R4X4T6_9ACTN</name>
<keyword evidence="3" id="KW-1185">Reference proteome</keyword>
<dbReference type="SUPFAM" id="SSF55729">
    <property type="entry name" value="Acyl-CoA N-acyltransferases (Nat)"/>
    <property type="match status" value="1"/>
</dbReference>
<dbReference type="Pfam" id="PF00583">
    <property type="entry name" value="Acetyltransf_1"/>
    <property type="match status" value="1"/>
</dbReference>